<dbReference type="InterPro" id="IPR050832">
    <property type="entry name" value="Bact_Acetyltransf"/>
</dbReference>
<dbReference type="PANTHER" id="PTHR43877:SF2">
    <property type="entry name" value="AMINOALKYLPHOSPHONATE N-ACETYLTRANSFERASE-RELATED"/>
    <property type="match status" value="1"/>
</dbReference>
<dbReference type="InterPro" id="IPR000182">
    <property type="entry name" value="GNAT_dom"/>
</dbReference>
<evidence type="ECO:0000256" key="2">
    <source>
        <dbReference type="ARBA" id="ARBA00023315"/>
    </source>
</evidence>
<dbReference type="PROSITE" id="PS51186">
    <property type="entry name" value="GNAT"/>
    <property type="match status" value="1"/>
</dbReference>
<keyword evidence="1 4" id="KW-0808">Transferase</keyword>
<evidence type="ECO:0000259" key="3">
    <source>
        <dbReference type="PROSITE" id="PS51186"/>
    </source>
</evidence>
<organism evidence="4 5">
    <name type="scientific">Paramuribaculum intestinale</name>
    <dbReference type="NCBI Taxonomy" id="2094151"/>
    <lineage>
        <taxon>Bacteria</taxon>
        <taxon>Pseudomonadati</taxon>
        <taxon>Bacteroidota</taxon>
        <taxon>Bacteroidia</taxon>
        <taxon>Bacteroidales</taxon>
        <taxon>Muribaculaceae</taxon>
        <taxon>Paramuribaculum</taxon>
    </lineage>
</organism>
<evidence type="ECO:0000313" key="5">
    <source>
        <dbReference type="Proteomes" id="UP000244925"/>
    </source>
</evidence>
<dbReference type="CDD" id="cd04301">
    <property type="entry name" value="NAT_SF"/>
    <property type="match status" value="1"/>
</dbReference>
<dbReference type="PANTHER" id="PTHR43877">
    <property type="entry name" value="AMINOALKYLPHOSPHONATE N-ACETYLTRANSFERASE-RELATED-RELATED"/>
    <property type="match status" value="1"/>
</dbReference>
<evidence type="ECO:0000256" key="1">
    <source>
        <dbReference type="ARBA" id="ARBA00022679"/>
    </source>
</evidence>
<keyword evidence="2" id="KW-0012">Acyltransferase</keyword>
<dbReference type="Proteomes" id="UP000244925">
    <property type="component" value="Unassembled WGS sequence"/>
</dbReference>
<dbReference type="SUPFAM" id="SSF55729">
    <property type="entry name" value="Acyl-CoA N-acyltransferases (Nat)"/>
    <property type="match status" value="1"/>
</dbReference>
<reference evidence="5" key="1">
    <citation type="submission" date="2018-02" db="EMBL/GenBank/DDBJ databases">
        <authorList>
            <person name="Clavel T."/>
            <person name="Strowig T."/>
        </authorList>
    </citation>
    <scope>NUCLEOTIDE SEQUENCE [LARGE SCALE GENOMIC DNA]</scope>
    <source>
        <strain evidence="5">DSM 100764</strain>
    </source>
</reference>
<accession>A0A2V1J397</accession>
<name>A0A2V1J397_9BACT</name>
<proteinExistence type="predicted"/>
<sequence length="179" mass="19916">MTGDNLDNYMSEIVLRHATDADAGEAWRILDAARRRMLAAGKRQWSMEYPSPANVEADISAGTAIVAVDRSGRMSGYCSAPLTGEAAYDNIDGRWLTDGEPYLTVHRLAVAPEALRRGVASEMMRRLENYAVDEGMHSIRIDTNYDNEAMLRMLERLGYSGCGVVRYASGERMAFEKKL</sequence>
<feature type="domain" description="N-acetyltransferase" evidence="3">
    <location>
        <begin position="13"/>
        <end position="179"/>
    </location>
</feature>
<dbReference type="Pfam" id="PF00583">
    <property type="entry name" value="Acetyltransf_1"/>
    <property type="match status" value="1"/>
</dbReference>
<dbReference type="EMBL" id="PUBV01000001">
    <property type="protein sequence ID" value="PWB09852.1"/>
    <property type="molecule type" value="Genomic_DNA"/>
</dbReference>
<evidence type="ECO:0000313" key="4">
    <source>
        <dbReference type="EMBL" id="PWB09852.1"/>
    </source>
</evidence>
<gene>
    <name evidence="4" type="ORF">C5O25_01180</name>
</gene>
<dbReference type="InterPro" id="IPR016181">
    <property type="entry name" value="Acyl_CoA_acyltransferase"/>
</dbReference>
<protein>
    <submittedName>
        <fullName evidence="4">GNAT family N-acetyltransferase</fullName>
    </submittedName>
</protein>
<dbReference type="Gene3D" id="3.40.630.30">
    <property type="match status" value="1"/>
</dbReference>
<dbReference type="GO" id="GO:0016747">
    <property type="term" value="F:acyltransferase activity, transferring groups other than amino-acyl groups"/>
    <property type="evidence" value="ECO:0007669"/>
    <property type="project" value="InterPro"/>
</dbReference>
<keyword evidence="5" id="KW-1185">Reference proteome</keyword>
<comment type="caution">
    <text evidence="4">The sequence shown here is derived from an EMBL/GenBank/DDBJ whole genome shotgun (WGS) entry which is preliminary data.</text>
</comment>
<dbReference type="AlphaFoldDB" id="A0A2V1J397"/>